<proteinExistence type="predicted"/>
<evidence type="ECO:0000313" key="1">
    <source>
        <dbReference type="EMBL" id="OTF71125.1"/>
    </source>
</evidence>
<dbReference type="Proteomes" id="UP000194236">
    <property type="component" value="Unassembled WGS sequence"/>
</dbReference>
<protein>
    <submittedName>
        <fullName evidence="1">Uncharacterized protein</fullName>
    </submittedName>
</protein>
<dbReference type="EMBL" id="MUJZ01062443">
    <property type="protein sequence ID" value="OTF71125.1"/>
    <property type="molecule type" value="Genomic_DNA"/>
</dbReference>
<dbReference type="OrthoDB" id="6498019at2759"/>
<gene>
    <name evidence="1" type="ORF">BLA29_012358</name>
</gene>
<name>A0A1Y3AVC5_EURMA</name>
<accession>A0A1Y3AVC5</accession>
<dbReference type="AlphaFoldDB" id="A0A1Y3AVC5"/>
<sequence length="93" mass="10649">ESKEIFSSLSHYKDRCSGETLKNFISIILYSVRGNLKRICSKRSSPQTVTLIDASNCINRNKQLIGRCMDRASINYAAIKHENNAMKMPHLCW</sequence>
<organism evidence="1 2">
    <name type="scientific">Euroglyphus maynei</name>
    <name type="common">Mayne's house dust mite</name>
    <dbReference type="NCBI Taxonomy" id="6958"/>
    <lineage>
        <taxon>Eukaryota</taxon>
        <taxon>Metazoa</taxon>
        <taxon>Ecdysozoa</taxon>
        <taxon>Arthropoda</taxon>
        <taxon>Chelicerata</taxon>
        <taxon>Arachnida</taxon>
        <taxon>Acari</taxon>
        <taxon>Acariformes</taxon>
        <taxon>Sarcoptiformes</taxon>
        <taxon>Astigmata</taxon>
        <taxon>Psoroptidia</taxon>
        <taxon>Analgoidea</taxon>
        <taxon>Pyroglyphidae</taxon>
        <taxon>Pyroglyphinae</taxon>
        <taxon>Euroglyphus</taxon>
    </lineage>
</organism>
<reference evidence="1 2" key="1">
    <citation type="submission" date="2017-03" db="EMBL/GenBank/DDBJ databases">
        <title>Genome Survey of Euroglyphus maynei.</title>
        <authorList>
            <person name="Arlian L.G."/>
            <person name="Morgan M.S."/>
            <person name="Rider S.D."/>
        </authorList>
    </citation>
    <scope>NUCLEOTIDE SEQUENCE [LARGE SCALE GENOMIC DNA]</scope>
    <source>
        <strain evidence="1">Arlian Lab</strain>
        <tissue evidence="1">Whole body</tissue>
    </source>
</reference>
<comment type="caution">
    <text evidence="1">The sequence shown here is derived from an EMBL/GenBank/DDBJ whole genome shotgun (WGS) entry which is preliminary data.</text>
</comment>
<keyword evidence="2" id="KW-1185">Reference proteome</keyword>
<feature type="non-terminal residue" evidence="1">
    <location>
        <position position="1"/>
    </location>
</feature>
<evidence type="ECO:0000313" key="2">
    <source>
        <dbReference type="Proteomes" id="UP000194236"/>
    </source>
</evidence>